<dbReference type="GO" id="GO:0006508">
    <property type="term" value="P:proteolysis"/>
    <property type="evidence" value="ECO:0007669"/>
    <property type="project" value="InterPro"/>
</dbReference>
<keyword evidence="2" id="KW-0843">Virulence</keyword>
<dbReference type="Gene3D" id="3.90.1240.10">
    <property type="entry name" value="Metalloproteases ('zincins'), catalytic domain like"/>
    <property type="match status" value="1"/>
</dbReference>
<feature type="domain" description="Non-toxic nonhaemagglutinin helical" evidence="6">
    <location>
        <begin position="473"/>
        <end position="746"/>
    </location>
</feature>
<organism evidence="7">
    <name type="scientific">Clostridium botulinum</name>
    <dbReference type="NCBI Taxonomy" id="1491"/>
    <lineage>
        <taxon>Bacteria</taxon>
        <taxon>Bacillati</taxon>
        <taxon>Bacillota</taxon>
        <taxon>Clostridia</taxon>
        <taxon>Eubacteriales</taxon>
        <taxon>Clostridiaceae</taxon>
        <taxon>Clostridium</taxon>
    </lineage>
</organism>
<evidence type="ECO:0000259" key="6">
    <source>
        <dbReference type="Pfam" id="PF22133"/>
    </source>
</evidence>
<evidence type="ECO:0000256" key="2">
    <source>
        <dbReference type="ARBA" id="ARBA00023026"/>
    </source>
</evidence>
<name>Q9ZAJ6_CLOBO</name>
<dbReference type="InterPro" id="IPR012928">
    <property type="entry name" value="Toxin_rcpt-bd_N"/>
</dbReference>
<dbReference type="EMBL" id="Y13631">
    <property type="protein sequence ID" value="CAA73971.1"/>
    <property type="molecule type" value="Genomic_DNA"/>
</dbReference>
<dbReference type="SUPFAM" id="SSF55486">
    <property type="entry name" value="Metalloproteases ('zincins'), catalytic domain"/>
    <property type="match status" value="1"/>
</dbReference>
<evidence type="ECO:0000313" key="7">
    <source>
        <dbReference type="EMBL" id="CAA73971.1"/>
    </source>
</evidence>
<feature type="domain" description="Non-toxic nonhaemagglutinin C-terminal" evidence="5">
    <location>
        <begin position="997"/>
        <end position="1160"/>
    </location>
</feature>
<dbReference type="NCBIfam" id="NF033911">
    <property type="entry name" value="botu_NTNH"/>
    <property type="match status" value="1"/>
</dbReference>
<evidence type="ECO:0000256" key="1">
    <source>
        <dbReference type="ARBA" id="ARBA00006017"/>
    </source>
</evidence>
<dbReference type="InterPro" id="IPR000395">
    <property type="entry name" value="Bot/tetX_LC"/>
</dbReference>
<reference evidence="7" key="1">
    <citation type="submission" date="1997-06" db="EMBL/GenBank/DDBJ databases">
        <authorList>
            <person name="Santos-Buelga J.A."/>
        </authorList>
    </citation>
    <scope>NUCLEOTIDE SEQUENCE</scope>
    <source>
        <strain evidence="7">CDC 3281</strain>
    </source>
</reference>
<dbReference type="InterPro" id="IPR054379">
    <property type="entry name" value="NTNH_H"/>
</dbReference>
<dbReference type="Gene3D" id="1.20.1120.10">
    <property type="entry name" value="Clostridium botulinum neurotoxin b, 'coiled-coil' domain"/>
    <property type="match status" value="1"/>
</dbReference>
<feature type="domain" description="Clostridium neurotoxin receptor binding N-terminal" evidence="4">
    <location>
        <begin position="813"/>
        <end position="988"/>
    </location>
</feature>
<dbReference type="Gene3D" id="2.80.10.50">
    <property type="match status" value="1"/>
</dbReference>
<comment type="similarity">
    <text evidence="1">Belongs to the botulism non-toxic nonhemagglutinin family.</text>
</comment>
<dbReference type="Pfam" id="PF07953">
    <property type="entry name" value="Toxin_R_bind_N"/>
    <property type="match status" value="1"/>
</dbReference>
<accession>Q9ZAJ6</accession>
<dbReference type="InterPro" id="IPR058583">
    <property type="entry name" value="NTNH"/>
</dbReference>
<gene>
    <name evidence="7" type="primary">ntnh</name>
</gene>
<dbReference type="Pfam" id="PF08470">
    <property type="entry name" value="NTNH_C"/>
    <property type="match status" value="1"/>
</dbReference>
<dbReference type="GO" id="GO:0005576">
    <property type="term" value="C:extracellular region"/>
    <property type="evidence" value="ECO:0007669"/>
    <property type="project" value="InterPro"/>
</dbReference>
<dbReference type="AlphaFoldDB" id="Q9ZAJ6"/>
<dbReference type="InterPro" id="IPR013677">
    <property type="entry name" value="NTNH_C"/>
</dbReference>
<dbReference type="Pfam" id="PF01742">
    <property type="entry name" value="Peptidase_M27"/>
    <property type="match status" value="1"/>
</dbReference>
<dbReference type="Pfam" id="PF22133">
    <property type="entry name" value="Toxin_BN_H"/>
    <property type="match status" value="1"/>
</dbReference>
<proteinExistence type="inferred from homology"/>
<sequence length="1162" mass="135252">MKINNNFNINSLVDNRDVAIVRGRKTDALFKVFQVAPNIWIAPERYYGESLNINEDQKSDGGIYDSSFLSTDNEKDEFLQATVKILQRINNNVIGAKLLSLISTAISFPYEYKPGDYRQTNYLTSKYNEHYYTANLVIFGPGSNIIKNNVVYYKKEYAENGMGTMSEIWFQPFLTYKYDQFYVDPALELIKCLIKSLYYLYGIKPSDDLSIPYRLRSELNNSEYSQLDIVDFLISGGTDYKLLNTNPYWITDNYFSDAPKNFEKYKNDYETKIKNNNDIANSIKLYLEQKFKINAQNIWELNLSYFSKEFQIMMPERYNNALNHYYKKEYYGIDYFRNYNINGFEKGQIKTNLPLSKYNKCIINKPELIVNLINQNNTVWMKSNIYGDGLKCTIDNFYSSYKIPYNANYEHPINYSYLDNVNIEEIDKIPPINDADIYPYRKNADTFIPVYNIIKSKEVNTTTPLPVNYLQVQITDSNDINLSSDFLEVISSKGSSVYSFLNNTMDYLESIKYDKPIDTDKKYYKWLKAIFRNYSFDITETQEISNQFGVTKIVPWIGRALNILNTNNSFMEEFKNLGPISLINKKENITMPKIEIDEIPNSMLNLSFKDLSENLFNISFKSNSYFKKIYYDFLDQWWTQYYSQYFDLICMAKKSILAQEKLIKKIIRKKLSYLIGNANISSDNLALMNLTTTNTLRDISNESQIAMNNVDSFLNDAAICVFESNIYPKFISFMEQCINNINKDTKEFIQKCTNITENEKLQLISPNIFSSLDFDFLNIENLKSLLSSETALLIKEETSPYELVLYAFQELSNNVIGDASGKNTSIEYSKDIGLVYGINSDALYLNGSNQSISFSNDFFENGLTNSFSIHFWLRNLGQDTTKSKLIGSKEDNCGWEIYFQNTGLVFNMIDSNGDEKNIYLSDVSNNSWHYITISVDRLKEQLLIFIDDNLVVNESIKEILNIYSSNIISLLSDNNASYIEGLTILNKPTTGEEVLSNYFKNLNNSYIRDSNEERLEYNKTYQLYNYVFSDKPICEVKQNNNIYLTINNTNNLNLQASKFKLLSINPNKQYVQKFDEVIISVLDNMEKYIDISEDNRLQLIDNKNSAKKMIISNDIFISNCLTLSYGDKYVCLSMKDENYNWMICNNESNIPKKAYLWILKEV</sequence>
<dbReference type="SUPFAM" id="SSF49899">
    <property type="entry name" value="Concanavalin A-like lectins/glucanases"/>
    <property type="match status" value="1"/>
</dbReference>
<dbReference type="PRINTS" id="PR00760">
    <property type="entry name" value="BONTOXILYSIN"/>
</dbReference>
<dbReference type="InterPro" id="IPR013320">
    <property type="entry name" value="ConA-like_dom_sf"/>
</dbReference>
<protein>
    <submittedName>
        <fullName evidence="7">Ntnh protein</fullName>
    </submittedName>
</protein>
<dbReference type="GO" id="GO:0004222">
    <property type="term" value="F:metalloendopeptidase activity"/>
    <property type="evidence" value="ECO:0007669"/>
    <property type="project" value="InterPro"/>
</dbReference>
<evidence type="ECO:0000259" key="5">
    <source>
        <dbReference type="Pfam" id="PF08470"/>
    </source>
</evidence>
<dbReference type="InterPro" id="IPR036248">
    <property type="entry name" value="Clostridium_toxin_transloc"/>
</dbReference>
<feature type="domain" description="Botulinum/Tetanus toxin catalytic chain" evidence="3">
    <location>
        <begin position="2"/>
        <end position="292"/>
    </location>
</feature>
<reference evidence="7" key="2">
    <citation type="journal article" date="1998" name="Curr. Microbiol.">
        <title>Characterization of the genes encoding the botulinum neurotoxin complex in a strain of Clostridium botulinum producing type B and F neurotoxins.</title>
        <authorList>
            <person name="Santos-Buelga J."/>
            <person name="Collins M.D."/>
            <person name="East A.K."/>
        </authorList>
    </citation>
    <scope>NUCLEOTIDE SEQUENCE</scope>
    <source>
        <strain evidence="7">CDC 3281</strain>
    </source>
</reference>
<dbReference type="Gene3D" id="2.60.120.200">
    <property type="match status" value="1"/>
</dbReference>
<dbReference type="SUPFAM" id="SSF58091">
    <property type="entry name" value="Clostridium neurotoxins, 'coiled-coil' domain"/>
    <property type="match status" value="1"/>
</dbReference>
<evidence type="ECO:0000259" key="3">
    <source>
        <dbReference type="Pfam" id="PF01742"/>
    </source>
</evidence>
<dbReference type="GO" id="GO:0008270">
    <property type="term" value="F:zinc ion binding"/>
    <property type="evidence" value="ECO:0007669"/>
    <property type="project" value="InterPro"/>
</dbReference>
<evidence type="ECO:0000259" key="4">
    <source>
        <dbReference type="Pfam" id="PF07953"/>
    </source>
</evidence>